<dbReference type="STRING" id="1288385.ERS137968_04052"/>
<accession>A0A0T9QRY5</accession>
<protein>
    <submittedName>
        <fullName evidence="2">Ferrioxamine receptor</fullName>
    </submittedName>
</protein>
<sequence>MFSAFVIKRSVVLCSLAILIPFASVAEDTIEVTAKAGHEADLPTSGYTAKTTKGATKTDQPLILTAQSVSVVTRQQMDDTECGYG</sequence>
<proteinExistence type="predicted"/>
<reference evidence="3" key="1">
    <citation type="submission" date="2015-03" db="EMBL/GenBank/DDBJ databases">
        <authorList>
            <consortium name="Pathogen Informatics"/>
        </authorList>
    </citation>
    <scope>NUCLEOTIDE SEQUENCE [LARGE SCALE GENOMIC DNA]</scope>
    <source>
        <strain evidence="3">A125KOH2</strain>
    </source>
</reference>
<feature type="chain" id="PRO_5006695638" evidence="1">
    <location>
        <begin position="27"/>
        <end position="85"/>
    </location>
</feature>
<keyword evidence="2" id="KW-0675">Receptor</keyword>
<evidence type="ECO:0000313" key="3">
    <source>
        <dbReference type="Proteomes" id="UP000045840"/>
    </source>
</evidence>
<evidence type="ECO:0000256" key="1">
    <source>
        <dbReference type="SAM" id="SignalP"/>
    </source>
</evidence>
<dbReference type="EMBL" id="CQAZ01000036">
    <property type="protein sequence ID" value="CNI25530.1"/>
    <property type="molecule type" value="Genomic_DNA"/>
</dbReference>
<name>A0A0T9QRY5_9GAMM</name>
<dbReference type="Proteomes" id="UP000045840">
    <property type="component" value="Unassembled WGS sequence"/>
</dbReference>
<evidence type="ECO:0000313" key="2">
    <source>
        <dbReference type="EMBL" id="CNI25530.1"/>
    </source>
</evidence>
<keyword evidence="1" id="KW-0732">Signal</keyword>
<feature type="signal peptide" evidence="1">
    <location>
        <begin position="1"/>
        <end position="26"/>
    </location>
</feature>
<organism evidence="2 3">
    <name type="scientific">Yersinia pekkanenii</name>
    <dbReference type="NCBI Taxonomy" id="1288385"/>
    <lineage>
        <taxon>Bacteria</taxon>
        <taxon>Pseudomonadati</taxon>
        <taxon>Pseudomonadota</taxon>
        <taxon>Gammaproteobacteria</taxon>
        <taxon>Enterobacterales</taxon>
        <taxon>Yersiniaceae</taxon>
        <taxon>Yersinia</taxon>
    </lineage>
</organism>
<dbReference type="AlphaFoldDB" id="A0A0T9QRY5"/>
<gene>
    <name evidence="2" type="primary">foxA_1</name>
    <name evidence="2" type="ORF">ERS008529_03517</name>
</gene>